<dbReference type="GO" id="GO:0042597">
    <property type="term" value="C:periplasmic space"/>
    <property type="evidence" value="ECO:0007669"/>
    <property type="project" value="UniProtKB-ARBA"/>
</dbReference>
<evidence type="ECO:0000256" key="4">
    <source>
        <dbReference type="SAM" id="SignalP"/>
    </source>
</evidence>
<dbReference type="GO" id="GO:1904680">
    <property type="term" value="F:peptide transmembrane transporter activity"/>
    <property type="evidence" value="ECO:0007669"/>
    <property type="project" value="TreeGrafter"/>
</dbReference>
<name>A0A2M7E724_9BACT</name>
<reference evidence="7" key="1">
    <citation type="submission" date="2017-09" db="EMBL/GenBank/DDBJ databases">
        <title>Depth-based differentiation of microbial function through sediment-hosted aquifers and enrichment of novel symbionts in the deep terrestrial subsurface.</title>
        <authorList>
            <person name="Probst A.J."/>
            <person name="Ladd B."/>
            <person name="Jarett J.K."/>
            <person name="Geller-Mcgrath D.E."/>
            <person name="Sieber C.M.K."/>
            <person name="Emerson J.B."/>
            <person name="Anantharaman K."/>
            <person name="Thomas B.C."/>
            <person name="Malmstrom R."/>
            <person name="Stieglmeier M."/>
            <person name="Klingl A."/>
            <person name="Woyke T."/>
            <person name="Ryan C.M."/>
            <person name="Banfield J.F."/>
        </authorList>
    </citation>
    <scope>NUCLEOTIDE SEQUENCE [LARGE SCALE GENOMIC DNA]</scope>
</reference>
<evidence type="ECO:0000313" key="6">
    <source>
        <dbReference type="EMBL" id="PIV63529.1"/>
    </source>
</evidence>
<dbReference type="Proteomes" id="UP000228886">
    <property type="component" value="Unassembled WGS sequence"/>
</dbReference>
<dbReference type="PANTHER" id="PTHR30290">
    <property type="entry name" value="PERIPLASMIC BINDING COMPONENT OF ABC TRANSPORTER"/>
    <property type="match status" value="1"/>
</dbReference>
<dbReference type="PROSITE" id="PS51257">
    <property type="entry name" value="PROKAR_LIPOPROTEIN"/>
    <property type="match status" value="1"/>
</dbReference>
<protein>
    <submittedName>
        <fullName evidence="6">ABC transporter substrate-binding protein</fullName>
    </submittedName>
</protein>
<keyword evidence="2" id="KW-0813">Transport</keyword>
<dbReference type="InterPro" id="IPR030678">
    <property type="entry name" value="Peptide/Ni-bd"/>
</dbReference>
<comment type="caution">
    <text evidence="6">The sequence shown here is derived from an EMBL/GenBank/DDBJ whole genome shotgun (WGS) entry which is preliminary data.</text>
</comment>
<dbReference type="EMBL" id="PETL01000332">
    <property type="protein sequence ID" value="PIV63529.1"/>
    <property type="molecule type" value="Genomic_DNA"/>
</dbReference>
<dbReference type="PIRSF" id="PIRSF002741">
    <property type="entry name" value="MppA"/>
    <property type="match status" value="1"/>
</dbReference>
<dbReference type="Gene3D" id="3.90.76.10">
    <property type="entry name" value="Dipeptide-binding Protein, Domain 1"/>
    <property type="match status" value="1"/>
</dbReference>
<comment type="similarity">
    <text evidence="1">Belongs to the bacterial solute-binding protein 5 family.</text>
</comment>
<dbReference type="Pfam" id="PF00496">
    <property type="entry name" value="SBP_bac_5"/>
    <property type="match status" value="1"/>
</dbReference>
<evidence type="ECO:0000256" key="1">
    <source>
        <dbReference type="ARBA" id="ARBA00005695"/>
    </source>
</evidence>
<dbReference type="SUPFAM" id="SSF53850">
    <property type="entry name" value="Periplasmic binding protein-like II"/>
    <property type="match status" value="1"/>
</dbReference>
<keyword evidence="3 4" id="KW-0732">Signal</keyword>
<evidence type="ECO:0000256" key="2">
    <source>
        <dbReference type="ARBA" id="ARBA00022448"/>
    </source>
</evidence>
<dbReference type="GO" id="GO:0015833">
    <property type="term" value="P:peptide transport"/>
    <property type="evidence" value="ECO:0007669"/>
    <property type="project" value="TreeGrafter"/>
</dbReference>
<dbReference type="InterPro" id="IPR000914">
    <property type="entry name" value="SBP_5_dom"/>
</dbReference>
<dbReference type="GO" id="GO:0043190">
    <property type="term" value="C:ATP-binding cassette (ABC) transporter complex"/>
    <property type="evidence" value="ECO:0007669"/>
    <property type="project" value="InterPro"/>
</dbReference>
<dbReference type="PANTHER" id="PTHR30290:SF9">
    <property type="entry name" value="OLIGOPEPTIDE-BINDING PROTEIN APPA"/>
    <property type="match status" value="1"/>
</dbReference>
<dbReference type="AlphaFoldDB" id="A0A2M7E724"/>
<dbReference type="CDD" id="cd08500">
    <property type="entry name" value="PBP2_NikA_DppA_OppA_like_4"/>
    <property type="match status" value="1"/>
</dbReference>
<evidence type="ECO:0000256" key="3">
    <source>
        <dbReference type="ARBA" id="ARBA00022729"/>
    </source>
</evidence>
<dbReference type="Gene3D" id="3.10.105.10">
    <property type="entry name" value="Dipeptide-binding Protein, Domain 3"/>
    <property type="match status" value="1"/>
</dbReference>
<feature type="chain" id="PRO_5014669770" evidence="4">
    <location>
        <begin position="20"/>
        <end position="566"/>
    </location>
</feature>
<gene>
    <name evidence="6" type="ORF">COS11_06975</name>
</gene>
<feature type="domain" description="Solute-binding protein family 5" evidence="5">
    <location>
        <begin position="81"/>
        <end position="471"/>
    </location>
</feature>
<organism evidence="6 7">
    <name type="scientific">bacterium (Candidatus Ratteibacteria) CG01_land_8_20_14_3_00_40_19</name>
    <dbReference type="NCBI Taxonomy" id="2014290"/>
    <lineage>
        <taxon>Bacteria</taxon>
        <taxon>Candidatus Ratteibacteria</taxon>
    </lineage>
</organism>
<dbReference type="InterPro" id="IPR039424">
    <property type="entry name" value="SBP_5"/>
</dbReference>
<sequence>MKKYSFLFFCLIFFLAAGCHSKKPSSNLPEKLKGKYGGTLLLSTTSDPKSLNPIMAKETSTTAITGFLFEGLTQTDGVTTKVKPALARSWKKSEDGLIWIFNLRDDVFWFDGENFTADDVIFTYNKLIYNPEIPTSSRDILAIKGKPFLVEKVGKYQVRFKLSSPFAPFLRVLSQEILPGHILEKTVEEKKFNSTWGINTPVSQIVGTGPFKLKDYFPGQKIVLERNPDYWKKKNGERLPYLSKIIFLIVPDQNAQLLKFQAGEIDALAIRGQDYSFLKDQKEKEKNFSIYNTGPSLGTNFLVFNQNPDSPTSPVKLNWFANRKFREAVAYSLDKESIIGNVFAGFGYPEDGPMNKSCGFFYNPEVKKHSYDLRKAKKLLEEIGFEIKDEMLYDDRGNRIEFSILTNNDNSERINVGNIIRDELTKLGMKIHFVPLDFNTLVNKLDSSFNWEAALIGLTGGIEPHSGRNVWASSGQLHIWYPRQKNPATLWEKKIDKIFEEGVKELNPERRKRLYDQWQKIISEELPLIYTVNSASLYAVRNKFENLHPTSYGGLFHNIEEIYLKE</sequence>
<feature type="signal peptide" evidence="4">
    <location>
        <begin position="1"/>
        <end position="19"/>
    </location>
</feature>
<proteinExistence type="inferred from homology"/>
<accession>A0A2M7E724</accession>
<evidence type="ECO:0000313" key="7">
    <source>
        <dbReference type="Proteomes" id="UP000228886"/>
    </source>
</evidence>
<evidence type="ECO:0000259" key="5">
    <source>
        <dbReference type="Pfam" id="PF00496"/>
    </source>
</evidence>
<dbReference type="Gene3D" id="3.40.190.10">
    <property type="entry name" value="Periplasmic binding protein-like II"/>
    <property type="match status" value="1"/>
</dbReference>